<dbReference type="AlphaFoldDB" id="A0A8C5LJF5"/>
<evidence type="ECO:0008006" key="3">
    <source>
        <dbReference type="Google" id="ProtNLM"/>
    </source>
</evidence>
<dbReference type="OMA" id="WGSEVWI"/>
<dbReference type="InterPro" id="IPR026088">
    <property type="entry name" value="Niban-like"/>
</dbReference>
<proteinExistence type="predicted"/>
<name>A0A8C5LJF5_JACJA</name>
<keyword evidence="2" id="KW-1185">Reference proteome</keyword>
<accession>A0A8C5LJF5</accession>
<dbReference type="GeneTree" id="ENSGT00940000154149"/>
<reference evidence="1" key="1">
    <citation type="submission" date="2025-08" db="UniProtKB">
        <authorList>
            <consortium name="Ensembl"/>
        </authorList>
    </citation>
    <scope>IDENTIFICATION</scope>
</reference>
<dbReference type="SUPFAM" id="SSF50729">
    <property type="entry name" value="PH domain-like"/>
    <property type="match status" value="1"/>
</dbReference>
<dbReference type="PANTHER" id="PTHR14392:SF3">
    <property type="entry name" value="PROTEIN NIBAN 1"/>
    <property type="match status" value="1"/>
</dbReference>
<dbReference type="PANTHER" id="PTHR14392">
    <property type="entry name" value="NIBAN FAMILY MEMBER"/>
    <property type="match status" value="1"/>
</dbReference>
<sequence>MGGSASSQLDEGKCAYIRGKTEAAIKNFSPYYSRQYSVAFCDHVRSEVEQQRDLTSQFLKTKPPLEPGTVLYEAELSQFAEDIRKWKDRYIVVKNDFALESYENKEAYQKGAAPKSRIFPAGGKVLTSEDEYNLLSDRHFPDPIASSEKNAQPFVVLPTAFPVYLWQPFLRHSYFCCCEAAEQQRFSTLLSDCIRHLNHDYMKQTTFEAQAFLEAVQFFRQEKGHYGSWELMTGDETQVKRGSAFPVLSPSVWSGQDHFKVERMEGVDPKPFL</sequence>
<organism evidence="1 2">
    <name type="scientific">Jaculus jaculus</name>
    <name type="common">Lesser Egyptian jerboa</name>
    <dbReference type="NCBI Taxonomy" id="51337"/>
    <lineage>
        <taxon>Eukaryota</taxon>
        <taxon>Metazoa</taxon>
        <taxon>Chordata</taxon>
        <taxon>Craniata</taxon>
        <taxon>Vertebrata</taxon>
        <taxon>Euteleostomi</taxon>
        <taxon>Mammalia</taxon>
        <taxon>Eutheria</taxon>
        <taxon>Euarchontoglires</taxon>
        <taxon>Glires</taxon>
        <taxon>Rodentia</taxon>
        <taxon>Myomorpha</taxon>
        <taxon>Dipodoidea</taxon>
        <taxon>Dipodidae</taxon>
        <taxon>Dipodinae</taxon>
        <taxon>Jaculus</taxon>
    </lineage>
</organism>
<reference evidence="1" key="2">
    <citation type="submission" date="2025-09" db="UniProtKB">
        <authorList>
            <consortium name="Ensembl"/>
        </authorList>
    </citation>
    <scope>IDENTIFICATION</scope>
</reference>
<evidence type="ECO:0000313" key="2">
    <source>
        <dbReference type="Proteomes" id="UP000694385"/>
    </source>
</evidence>
<evidence type="ECO:0000313" key="1">
    <source>
        <dbReference type="Ensembl" id="ENSJJAP00000025000.1"/>
    </source>
</evidence>
<dbReference type="Pfam" id="PF26089">
    <property type="entry name" value="PH_Niban2"/>
    <property type="match status" value="1"/>
</dbReference>
<dbReference type="Proteomes" id="UP000694385">
    <property type="component" value="Unassembled WGS sequence"/>
</dbReference>
<protein>
    <recommendedName>
        <fullName evidence="3">Protein Niban</fullName>
    </recommendedName>
</protein>
<dbReference type="Ensembl" id="ENSJJAT00000031586.1">
    <property type="protein sequence ID" value="ENSJJAP00000025000.1"/>
    <property type="gene ID" value="ENSJJAG00000024308.1"/>
</dbReference>